<dbReference type="EMBL" id="LAZR01044885">
    <property type="protein sequence ID" value="KKL03545.1"/>
    <property type="molecule type" value="Genomic_DNA"/>
</dbReference>
<dbReference type="AlphaFoldDB" id="A0A0F9A208"/>
<name>A0A0F9A208_9ZZZZ</name>
<comment type="caution">
    <text evidence="1">The sequence shown here is derived from an EMBL/GenBank/DDBJ whole genome shotgun (WGS) entry which is preliminary data.</text>
</comment>
<protein>
    <submittedName>
        <fullName evidence="1">Uncharacterized protein</fullName>
    </submittedName>
</protein>
<reference evidence="1" key="1">
    <citation type="journal article" date="2015" name="Nature">
        <title>Complex archaea that bridge the gap between prokaryotes and eukaryotes.</title>
        <authorList>
            <person name="Spang A."/>
            <person name="Saw J.H."/>
            <person name="Jorgensen S.L."/>
            <person name="Zaremba-Niedzwiedzka K."/>
            <person name="Martijn J."/>
            <person name="Lind A.E."/>
            <person name="van Eijk R."/>
            <person name="Schleper C."/>
            <person name="Guy L."/>
            <person name="Ettema T.J."/>
        </authorList>
    </citation>
    <scope>NUCLEOTIDE SEQUENCE</scope>
</reference>
<feature type="non-terminal residue" evidence="1">
    <location>
        <position position="147"/>
    </location>
</feature>
<sequence length="147" mass="17158">MLVYYHCVEHIYKVAKFQYDENSQQALEWVESTVCRLFFAEANSVISGLRLMKVKDSEASEEIRKLIGYSDHNRNRIHYQGDRIGGYPIGSGEIESANKFICHTRLKRSGAWWVKETGNEMLRIRCAVYNGTYDKVFVRYKNANLPH</sequence>
<gene>
    <name evidence="1" type="ORF">LCGC14_2625070</name>
</gene>
<evidence type="ECO:0000313" key="1">
    <source>
        <dbReference type="EMBL" id="KKL03545.1"/>
    </source>
</evidence>
<accession>A0A0F9A208</accession>
<proteinExistence type="predicted"/>
<organism evidence="1">
    <name type="scientific">marine sediment metagenome</name>
    <dbReference type="NCBI Taxonomy" id="412755"/>
    <lineage>
        <taxon>unclassified sequences</taxon>
        <taxon>metagenomes</taxon>
        <taxon>ecological metagenomes</taxon>
    </lineage>
</organism>